<gene>
    <name evidence="2" type="ORF">FWK35_00001680</name>
</gene>
<feature type="signal peptide" evidence="1">
    <location>
        <begin position="1"/>
        <end position="18"/>
    </location>
</feature>
<comment type="caution">
    <text evidence="2">The sequence shown here is derived from an EMBL/GenBank/DDBJ whole genome shotgun (WGS) entry which is preliminary data.</text>
</comment>
<evidence type="ECO:0000256" key="1">
    <source>
        <dbReference type="SAM" id="SignalP"/>
    </source>
</evidence>
<feature type="chain" id="PRO_5026169963" evidence="1">
    <location>
        <begin position="19"/>
        <end position="69"/>
    </location>
</feature>
<organism evidence="2 3">
    <name type="scientific">Aphis craccivora</name>
    <name type="common">Cowpea aphid</name>
    <dbReference type="NCBI Taxonomy" id="307492"/>
    <lineage>
        <taxon>Eukaryota</taxon>
        <taxon>Metazoa</taxon>
        <taxon>Ecdysozoa</taxon>
        <taxon>Arthropoda</taxon>
        <taxon>Hexapoda</taxon>
        <taxon>Insecta</taxon>
        <taxon>Pterygota</taxon>
        <taxon>Neoptera</taxon>
        <taxon>Paraneoptera</taxon>
        <taxon>Hemiptera</taxon>
        <taxon>Sternorrhyncha</taxon>
        <taxon>Aphidomorpha</taxon>
        <taxon>Aphidoidea</taxon>
        <taxon>Aphididae</taxon>
        <taxon>Aphidini</taxon>
        <taxon>Aphis</taxon>
        <taxon>Aphis</taxon>
    </lineage>
</organism>
<sequence>MFFSTSLFVIILTSCVPSNPQQLWDKYKENMSENILYGKQKLNCCEKLDYTDEIFNEALTIIEKKIEKN</sequence>
<dbReference type="OrthoDB" id="272985at2759"/>
<proteinExistence type="predicted"/>
<dbReference type="AlphaFoldDB" id="A0A6G0ZS60"/>
<keyword evidence="1" id="KW-0732">Signal</keyword>
<dbReference type="Proteomes" id="UP000478052">
    <property type="component" value="Unassembled WGS sequence"/>
</dbReference>
<keyword evidence="3" id="KW-1185">Reference proteome</keyword>
<protein>
    <submittedName>
        <fullName evidence="2">Uncharacterized protein</fullName>
    </submittedName>
</protein>
<evidence type="ECO:0000313" key="2">
    <source>
        <dbReference type="EMBL" id="KAF0773830.1"/>
    </source>
</evidence>
<reference evidence="2 3" key="1">
    <citation type="submission" date="2019-08" db="EMBL/GenBank/DDBJ databases">
        <title>Whole genome of Aphis craccivora.</title>
        <authorList>
            <person name="Voronova N.V."/>
            <person name="Shulinski R.S."/>
            <person name="Bandarenka Y.V."/>
            <person name="Zhorov D.G."/>
            <person name="Warner D."/>
        </authorList>
    </citation>
    <scope>NUCLEOTIDE SEQUENCE [LARGE SCALE GENOMIC DNA]</scope>
    <source>
        <strain evidence="2">180601</strain>
        <tissue evidence="2">Whole Body</tissue>
    </source>
</reference>
<name>A0A6G0ZS60_APHCR</name>
<accession>A0A6G0ZS60</accession>
<dbReference type="EMBL" id="VUJU01000028">
    <property type="protein sequence ID" value="KAF0773830.1"/>
    <property type="molecule type" value="Genomic_DNA"/>
</dbReference>
<evidence type="ECO:0000313" key="3">
    <source>
        <dbReference type="Proteomes" id="UP000478052"/>
    </source>
</evidence>